<dbReference type="Proteomes" id="UP001057702">
    <property type="component" value="Unassembled WGS sequence"/>
</dbReference>
<dbReference type="SUPFAM" id="SSF55961">
    <property type="entry name" value="Bet v1-like"/>
    <property type="match status" value="1"/>
</dbReference>
<name>A0ABT1PPH0_9ACTN</name>
<dbReference type="EMBL" id="JANFNG010000001">
    <property type="protein sequence ID" value="MCQ4079572.1"/>
    <property type="molecule type" value="Genomic_DNA"/>
</dbReference>
<sequence>MSSIVCTIEIARPPGEVFAYATDPSRFAEWQRDVVSVRNAGDGPNGAYGKGSRFTTVRRIGGSERTMTQEITEVTPSRSWAAHGVDGPIRPNAGVSVEPVDDGAGSRATFTFDFEGEGIGVLLLPLVRKMTAKGAPASLRNLKALLESGD</sequence>
<keyword evidence="2" id="KW-1185">Reference proteome</keyword>
<evidence type="ECO:0000313" key="2">
    <source>
        <dbReference type="Proteomes" id="UP001057702"/>
    </source>
</evidence>
<dbReference type="Gene3D" id="3.30.530.20">
    <property type="match status" value="1"/>
</dbReference>
<proteinExistence type="predicted"/>
<evidence type="ECO:0000313" key="1">
    <source>
        <dbReference type="EMBL" id="MCQ4079572.1"/>
    </source>
</evidence>
<organism evidence="1 2">
    <name type="scientific">Streptomyces humicola</name>
    <dbReference type="NCBI Taxonomy" id="2953240"/>
    <lineage>
        <taxon>Bacteria</taxon>
        <taxon>Bacillati</taxon>
        <taxon>Actinomycetota</taxon>
        <taxon>Actinomycetes</taxon>
        <taxon>Kitasatosporales</taxon>
        <taxon>Streptomycetaceae</taxon>
        <taxon>Streptomyces</taxon>
    </lineage>
</organism>
<accession>A0ABT1PPH0</accession>
<reference evidence="1" key="1">
    <citation type="submission" date="2022-06" db="EMBL/GenBank/DDBJ databases">
        <title>Draft genome sequence of Streptomyces sp. RB6PN25 isolated from peat swamp forest in Thailand.</title>
        <authorList>
            <person name="Duangmal K."/>
            <person name="Klaysubun C."/>
        </authorList>
    </citation>
    <scope>NUCLEOTIDE SEQUENCE</scope>
    <source>
        <strain evidence="1">RB6PN25</strain>
    </source>
</reference>
<protein>
    <submittedName>
        <fullName evidence="1">SRPBCC family protein</fullName>
    </submittedName>
</protein>
<comment type="caution">
    <text evidence="1">The sequence shown here is derived from an EMBL/GenBank/DDBJ whole genome shotgun (WGS) entry which is preliminary data.</text>
</comment>
<gene>
    <name evidence="1" type="ORF">NGB36_02880</name>
</gene>
<dbReference type="InterPro" id="IPR019587">
    <property type="entry name" value="Polyketide_cyclase/dehydratase"/>
</dbReference>
<dbReference type="InterPro" id="IPR023393">
    <property type="entry name" value="START-like_dom_sf"/>
</dbReference>
<dbReference type="Pfam" id="PF10604">
    <property type="entry name" value="Polyketide_cyc2"/>
    <property type="match status" value="1"/>
</dbReference>
<dbReference type="RefSeq" id="WP_255918417.1">
    <property type="nucleotide sequence ID" value="NZ_JANFNG010000001.1"/>
</dbReference>